<keyword evidence="3" id="KW-1185">Reference proteome</keyword>
<protein>
    <submittedName>
        <fullName evidence="2">Uncharacterized protein</fullName>
    </submittedName>
</protein>
<evidence type="ECO:0000256" key="1">
    <source>
        <dbReference type="SAM" id="SignalP"/>
    </source>
</evidence>
<keyword evidence="1" id="KW-0732">Signal</keyword>
<reference evidence="2" key="1">
    <citation type="journal article" date="2020" name="Stud. Mycol.">
        <title>101 Dothideomycetes genomes: a test case for predicting lifestyles and emergence of pathogens.</title>
        <authorList>
            <person name="Haridas S."/>
            <person name="Albert R."/>
            <person name="Binder M."/>
            <person name="Bloem J."/>
            <person name="Labutti K."/>
            <person name="Salamov A."/>
            <person name="Andreopoulos B."/>
            <person name="Baker S."/>
            <person name="Barry K."/>
            <person name="Bills G."/>
            <person name="Bluhm B."/>
            <person name="Cannon C."/>
            <person name="Castanera R."/>
            <person name="Culley D."/>
            <person name="Daum C."/>
            <person name="Ezra D."/>
            <person name="Gonzalez J."/>
            <person name="Henrissat B."/>
            <person name="Kuo A."/>
            <person name="Liang C."/>
            <person name="Lipzen A."/>
            <person name="Lutzoni F."/>
            <person name="Magnuson J."/>
            <person name="Mondo S."/>
            <person name="Nolan M."/>
            <person name="Ohm R."/>
            <person name="Pangilinan J."/>
            <person name="Park H.-J."/>
            <person name="Ramirez L."/>
            <person name="Alfaro M."/>
            <person name="Sun H."/>
            <person name="Tritt A."/>
            <person name="Yoshinaga Y."/>
            <person name="Zwiers L.-H."/>
            <person name="Turgeon B."/>
            <person name="Goodwin S."/>
            <person name="Spatafora J."/>
            <person name="Crous P."/>
            <person name="Grigoriev I."/>
        </authorList>
    </citation>
    <scope>NUCLEOTIDE SEQUENCE</scope>
    <source>
        <strain evidence="2">CBS 473.64</strain>
    </source>
</reference>
<dbReference type="EMBL" id="MU006787">
    <property type="protein sequence ID" value="KAF2639379.1"/>
    <property type="molecule type" value="Genomic_DNA"/>
</dbReference>
<gene>
    <name evidence="2" type="ORF">P280DRAFT_550803</name>
</gene>
<evidence type="ECO:0000313" key="3">
    <source>
        <dbReference type="Proteomes" id="UP000799753"/>
    </source>
</evidence>
<sequence length="70" mass="7402">MQFSAIVAFAFAATAAAKTCGINGALCSKKRSIGMTNYAREWLSAREVPAVAAPVENIEARDAEAIEVQI</sequence>
<proteinExistence type="predicted"/>
<name>A0A6A6RUX4_9PLEO</name>
<dbReference type="Proteomes" id="UP000799753">
    <property type="component" value="Unassembled WGS sequence"/>
</dbReference>
<organism evidence="2 3">
    <name type="scientific">Massarina eburnea CBS 473.64</name>
    <dbReference type="NCBI Taxonomy" id="1395130"/>
    <lineage>
        <taxon>Eukaryota</taxon>
        <taxon>Fungi</taxon>
        <taxon>Dikarya</taxon>
        <taxon>Ascomycota</taxon>
        <taxon>Pezizomycotina</taxon>
        <taxon>Dothideomycetes</taxon>
        <taxon>Pleosporomycetidae</taxon>
        <taxon>Pleosporales</taxon>
        <taxon>Massarineae</taxon>
        <taxon>Massarinaceae</taxon>
        <taxon>Massarina</taxon>
    </lineage>
</organism>
<dbReference type="AlphaFoldDB" id="A0A6A6RUX4"/>
<feature type="chain" id="PRO_5025575913" evidence="1">
    <location>
        <begin position="18"/>
        <end position="70"/>
    </location>
</feature>
<evidence type="ECO:0000313" key="2">
    <source>
        <dbReference type="EMBL" id="KAF2639379.1"/>
    </source>
</evidence>
<feature type="signal peptide" evidence="1">
    <location>
        <begin position="1"/>
        <end position="17"/>
    </location>
</feature>
<accession>A0A6A6RUX4</accession>